<gene>
    <name evidence="7" type="primary">proX2</name>
    <name evidence="7" type="ordered locus">cauri_0614</name>
</gene>
<dbReference type="EMBL" id="CP001601">
    <property type="protein sequence ID" value="ACP32211.1"/>
    <property type="molecule type" value="Genomic_DNA"/>
</dbReference>
<keyword evidence="5" id="KW-0732">Signal</keyword>
<dbReference type="SUPFAM" id="SSF53850">
    <property type="entry name" value="Periplasmic binding protein-like II"/>
    <property type="match status" value="1"/>
</dbReference>
<feature type="chain" id="PRO_5002928494" evidence="5">
    <location>
        <begin position="26"/>
        <end position="292"/>
    </location>
</feature>
<dbReference type="STRING" id="548476.cauri_0614"/>
<accession>C3PEF7</accession>
<dbReference type="InterPro" id="IPR007210">
    <property type="entry name" value="ABC_Gly_betaine_transp_sub-bd"/>
</dbReference>
<evidence type="ECO:0000313" key="8">
    <source>
        <dbReference type="Proteomes" id="UP000002077"/>
    </source>
</evidence>
<dbReference type="Proteomes" id="UP000002077">
    <property type="component" value="Chromosome"/>
</dbReference>
<dbReference type="PANTHER" id="PTHR47737">
    <property type="entry name" value="GLYCINE BETAINE/PROLINE BETAINE TRANSPORT SYSTEM PERMEASE PROTEIN PROW"/>
    <property type="match status" value="1"/>
</dbReference>
<comment type="subcellular location">
    <subcellularLocation>
        <location evidence="1">Cell membrane</location>
    </subcellularLocation>
</comment>
<evidence type="ECO:0000313" key="7">
    <source>
        <dbReference type="EMBL" id="ACP32211.1"/>
    </source>
</evidence>
<dbReference type="PANTHER" id="PTHR47737:SF1">
    <property type="entry name" value="GLYCINE BETAINE_PROLINE BETAINE TRANSPORT SYSTEM PERMEASE PROTEIN PROW"/>
    <property type="match status" value="1"/>
</dbReference>
<organism evidence="7 8">
    <name type="scientific">Corynebacterium aurimucosum (strain ATCC 700975 / DSM 44827 / CIP 107346 / CN-1)</name>
    <name type="common">Corynebacterium nigricans</name>
    <dbReference type="NCBI Taxonomy" id="548476"/>
    <lineage>
        <taxon>Bacteria</taxon>
        <taxon>Bacillati</taxon>
        <taxon>Actinomycetota</taxon>
        <taxon>Actinomycetes</taxon>
        <taxon>Mycobacteriales</taxon>
        <taxon>Corynebacteriaceae</taxon>
        <taxon>Corynebacterium</taxon>
    </lineage>
</organism>
<dbReference type="GO" id="GO:0015871">
    <property type="term" value="P:choline transport"/>
    <property type="evidence" value="ECO:0007669"/>
    <property type="project" value="TreeGrafter"/>
</dbReference>
<evidence type="ECO:0000256" key="4">
    <source>
        <dbReference type="ARBA" id="ARBA00023136"/>
    </source>
</evidence>
<feature type="signal peptide" evidence="5">
    <location>
        <begin position="1"/>
        <end position="25"/>
    </location>
</feature>
<sequence length="292" mass="32054">MLKNKIVAAVSVAALACGLASCSSAGEDKTLTLGYMPAWTDTVSGANLLKEQFTEAGYDVELEELSDAAVFYTALDNGDIDIFPLAWSERTHKKYMDQYGENLEDLGIGYDKAESFFAVPTYMDDVNSISDLKGQADRFGGKIVGIEPGAGLTELSSNTVDAYGLEDEGYTLATSSTPAMLAELENAIDNQEDIVVTLWSPFWANSQYDIKRLEDPEGSMGEPENMHWLARDGFSEQFPDVVDYLGNLTLDQEQYESLENLIVNEYEDGDEDKAVQEWLGTHGDALPKLNDA</sequence>
<protein>
    <submittedName>
        <fullName evidence="7">Glycine betaine-binding periplasmic protein</fullName>
    </submittedName>
</protein>
<dbReference type="GO" id="GO:0005275">
    <property type="term" value="F:amine transmembrane transporter activity"/>
    <property type="evidence" value="ECO:0007669"/>
    <property type="project" value="TreeGrafter"/>
</dbReference>
<keyword evidence="3" id="KW-1003">Cell membrane</keyword>
<dbReference type="GeneID" id="31923236"/>
<keyword evidence="2" id="KW-0813">Transport</keyword>
<keyword evidence="4" id="KW-0472">Membrane</keyword>
<reference evidence="7 8" key="1">
    <citation type="journal article" date="2010" name="BMC Genomics">
        <title>Complete genome sequence and lifestyle of black-pigmented Corynebacterium aurimucosum ATCC 700975 (formerly C. nigricans CN-1) isolated from a vaginal swab of a woman with spontaneous abortion.</title>
        <authorList>
            <person name="Trost E."/>
            <person name="Gotker S."/>
            <person name="Schneider J."/>
            <person name="Schneiker-Bekel S."/>
            <person name="Szczepanowski R."/>
            <person name="Tilker A."/>
            <person name="Viehoever P."/>
            <person name="Arnold W."/>
            <person name="Bekel T."/>
            <person name="Blom J."/>
            <person name="Gartemann K.H."/>
            <person name="Linke B."/>
            <person name="Goesmann A."/>
            <person name="Puhler A."/>
            <person name="Shukla S.K."/>
            <person name="Tauch A."/>
        </authorList>
    </citation>
    <scope>NUCLEOTIDE SEQUENCE [LARGE SCALE GENOMIC DNA]</scope>
    <source>
        <strain evidence="8">ATCC 700975 / DSM 44827 / CIP 107346 / CN-1</strain>
    </source>
</reference>
<dbReference type="RefSeq" id="WP_010189284.1">
    <property type="nucleotide sequence ID" value="NC_012590.1"/>
</dbReference>
<dbReference type="KEGG" id="car:cauri_0614"/>
<dbReference type="CDD" id="cd13639">
    <property type="entry name" value="PBP2_OpuAC_like"/>
    <property type="match status" value="1"/>
</dbReference>
<dbReference type="GO" id="GO:0031460">
    <property type="term" value="P:glycine betaine transport"/>
    <property type="evidence" value="ECO:0007669"/>
    <property type="project" value="TreeGrafter"/>
</dbReference>
<dbReference type="OrthoDB" id="9787902at2"/>
<evidence type="ECO:0000259" key="6">
    <source>
        <dbReference type="Pfam" id="PF04069"/>
    </source>
</evidence>
<dbReference type="AlphaFoldDB" id="C3PEF7"/>
<dbReference type="eggNOG" id="COG2113">
    <property type="taxonomic scope" value="Bacteria"/>
</dbReference>
<dbReference type="PROSITE" id="PS51257">
    <property type="entry name" value="PROKAR_LIPOPROTEIN"/>
    <property type="match status" value="1"/>
</dbReference>
<dbReference type="Gene3D" id="3.10.105.10">
    <property type="entry name" value="Dipeptide-binding Protein, Domain 3"/>
    <property type="match status" value="2"/>
</dbReference>
<dbReference type="HOGENOM" id="CLU_008673_1_0_11"/>
<dbReference type="GO" id="GO:0043190">
    <property type="term" value="C:ATP-binding cassette (ABC) transporter complex"/>
    <property type="evidence" value="ECO:0007669"/>
    <property type="project" value="InterPro"/>
</dbReference>
<evidence type="ECO:0000256" key="2">
    <source>
        <dbReference type="ARBA" id="ARBA00022448"/>
    </source>
</evidence>
<proteinExistence type="predicted"/>
<dbReference type="Pfam" id="PF04069">
    <property type="entry name" value="OpuAC"/>
    <property type="match status" value="1"/>
</dbReference>
<feature type="domain" description="ABC-type glycine betaine transport system substrate-binding" evidence="6">
    <location>
        <begin position="29"/>
        <end position="279"/>
    </location>
</feature>
<evidence type="ECO:0000256" key="3">
    <source>
        <dbReference type="ARBA" id="ARBA00022475"/>
    </source>
</evidence>
<dbReference type="Gene3D" id="3.40.190.100">
    <property type="entry name" value="Glycine betaine-binding periplasmic protein, domain 2"/>
    <property type="match status" value="1"/>
</dbReference>
<evidence type="ECO:0000256" key="5">
    <source>
        <dbReference type="SAM" id="SignalP"/>
    </source>
</evidence>
<name>C3PEF7_CORA7</name>
<evidence type="ECO:0000256" key="1">
    <source>
        <dbReference type="ARBA" id="ARBA00004236"/>
    </source>
</evidence>
<keyword evidence="8" id="KW-1185">Reference proteome</keyword>
<dbReference type="GO" id="GO:0015226">
    <property type="term" value="F:carnitine transmembrane transporter activity"/>
    <property type="evidence" value="ECO:0007669"/>
    <property type="project" value="TreeGrafter"/>
</dbReference>